<protein>
    <submittedName>
        <fullName evidence="1">Uncharacterized protein</fullName>
    </submittedName>
</protein>
<accession>A0ACB8WK28</accession>
<proteinExistence type="predicted"/>
<feature type="non-terminal residue" evidence="1">
    <location>
        <position position="1"/>
    </location>
</feature>
<name>A0ACB8WK28_9TELE</name>
<keyword evidence="2" id="KW-1185">Reference proteome</keyword>
<organism evidence="1 2">
    <name type="scientific">Scortum barcoo</name>
    <name type="common">barcoo grunter</name>
    <dbReference type="NCBI Taxonomy" id="214431"/>
    <lineage>
        <taxon>Eukaryota</taxon>
        <taxon>Metazoa</taxon>
        <taxon>Chordata</taxon>
        <taxon>Craniata</taxon>
        <taxon>Vertebrata</taxon>
        <taxon>Euteleostomi</taxon>
        <taxon>Actinopterygii</taxon>
        <taxon>Neopterygii</taxon>
        <taxon>Teleostei</taxon>
        <taxon>Neoteleostei</taxon>
        <taxon>Acanthomorphata</taxon>
        <taxon>Eupercaria</taxon>
        <taxon>Centrarchiformes</taxon>
        <taxon>Terapontoidei</taxon>
        <taxon>Terapontidae</taxon>
        <taxon>Scortum</taxon>
    </lineage>
</organism>
<dbReference type="EMBL" id="CM041539">
    <property type="protein sequence ID" value="KAI3368020.1"/>
    <property type="molecule type" value="Genomic_DNA"/>
</dbReference>
<dbReference type="Proteomes" id="UP000831701">
    <property type="component" value="Chromosome 9"/>
</dbReference>
<reference evidence="1" key="1">
    <citation type="submission" date="2022-04" db="EMBL/GenBank/DDBJ databases">
        <title>Jade perch genome.</title>
        <authorList>
            <person name="Chao B."/>
        </authorList>
    </citation>
    <scope>NUCLEOTIDE SEQUENCE</scope>
    <source>
        <strain evidence="1">CB-2022</strain>
    </source>
</reference>
<gene>
    <name evidence="1" type="ORF">L3Q82_026848</name>
</gene>
<comment type="caution">
    <text evidence="1">The sequence shown here is derived from an EMBL/GenBank/DDBJ whole genome shotgun (WGS) entry which is preliminary data.</text>
</comment>
<evidence type="ECO:0000313" key="1">
    <source>
        <dbReference type="EMBL" id="KAI3368020.1"/>
    </source>
</evidence>
<sequence>IMERPLAFLPPGSRDKFMVISLSVCQDRKKCLKAVEQGTRVDQYFLRSKPSQSSEVQQQDKRHSLQNINPPVPEEEVGPDAEGTCRPSQPTAERKIQGRRPPIKWLKSHERREWESVNSDLCGFLDQLKGPADRKLDKMGELIYSYGDERIGIAGEDQETTYHSNQIQETTLNRSTGQREKDAEETERGAGKRIRQGPVSSMTLSGL</sequence>
<evidence type="ECO:0000313" key="2">
    <source>
        <dbReference type="Proteomes" id="UP000831701"/>
    </source>
</evidence>